<name>A0A1J7BQM3_FLAJO</name>
<dbReference type="EMBL" id="MLFK01000009">
    <property type="protein sequence ID" value="OIV40982.1"/>
    <property type="molecule type" value="Genomic_DNA"/>
</dbReference>
<organism evidence="2 3">
    <name type="scientific">Flavobacterium johnsoniae</name>
    <name type="common">Cytophaga johnsonae</name>
    <dbReference type="NCBI Taxonomy" id="986"/>
    <lineage>
        <taxon>Bacteria</taxon>
        <taxon>Pseudomonadati</taxon>
        <taxon>Bacteroidota</taxon>
        <taxon>Flavobacteriia</taxon>
        <taxon>Flavobacteriales</taxon>
        <taxon>Flavobacteriaceae</taxon>
        <taxon>Flavobacterium</taxon>
    </lineage>
</organism>
<evidence type="ECO:0008006" key="4">
    <source>
        <dbReference type="Google" id="ProtNLM"/>
    </source>
</evidence>
<dbReference type="NCBIfam" id="TIGR03519">
    <property type="entry name" value="T9SS_PorP_fam"/>
    <property type="match status" value="1"/>
</dbReference>
<dbReference type="RefSeq" id="WP_071638178.1">
    <property type="nucleotide sequence ID" value="NZ_MLFK01000009.1"/>
</dbReference>
<proteinExistence type="predicted"/>
<reference evidence="2 3" key="1">
    <citation type="submission" date="2016-10" db="EMBL/GenBank/DDBJ databases">
        <title>Draft Genome Sequence of Rhizobacteria Flavobacterium johnsoniae CI04.</title>
        <authorList>
            <person name="Bravo J.I."/>
            <person name="Lozano G.L."/>
            <person name="Handelsman J."/>
        </authorList>
    </citation>
    <scope>NUCLEOTIDE SEQUENCE [LARGE SCALE GENOMIC DNA]</scope>
    <source>
        <strain evidence="2 3">CI04</strain>
    </source>
</reference>
<gene>
    <name evidence="2" type="ORF">BKM63_19020</name>
</gene>
<feature type="signal peptide" evidence="1">
    <location>
        <begin position="1"/>
        <end position="19"/>
    </location>
</feature>
<protein>
    <recommendedName>
        <fullName evidence="4">Type IX secretion system membrane protein PorP/SprF</fullName>
    </recommendedName>
</protein>
<feature type="chain" id="PRO_5009643485" description="Type IX secretion system membrane protein PorP/SprF" evidence="1">
    <location>
        <begin position="20"/>
        <end position="305"/>
    </location>
</feature>
<dbReference type="AlphaFoldDB" id="A0A1J7BQM3"/>
<dbReference type="Pfam" id="PF11751">
    <property type="entry name" value="PorP_SprF"/>
    <property type="match status" value="1"/>
</dbReference>
<evidence type="ECO:0000313" key="2">
    <source>
        <dbReference type="EMBL" id="OIV40982.1"/>
    </source>
</evidence>
<accession>A0A1J7BQM3</accession>
<comment type="caution">
    <text evidence="2">The sequence shown here is derived from an EMBL/GenBank/DDBJ whole genome shotgun (WGS) entry which is preliminary data.</text>
</comment>
<sequence>MKFKIIIIGLMLNCLCVTAQQEAQFTQYMYNTSSINPAYAGSRGCLSALLMHRTQWVGLDGAPVSNTLAIHTPLGISQKVGLGVSVLNDRLGPSENNVVSVDLSYSVTMSESYQLAFGIKGTADMFNVDFNKVKLFNPNDNLGRESIDNRFAANVGAGVYLYSDKTYVGLSVPYMLENKYYDNDVQYVASERMHFHFMAGHVFDIGGETKFKPSLLTKVVKGAPLQVDLSANFLFFDKLTLGAAYRWSAAVSALAGFQISDSWLIGYAYDKDTTRLGNFNSGSHEVFLRYELFRKYDKVVSPRFF</sequence>
<evidence type="ECO:0000313" key="3">
    <source>
        <dbReference type="Proteomes" id="UP000182826"/>
    </source>
</evidence>
<dbReference type="Proteomes" id="UP000182826">
    <property type="component" value="Unassembled WGS sequence"/>
</dbReference>
<keyword evidence="3" id="KW-1185">Reference proteome</keyword>
<dbReference type="InterPro" id="IPR019861">
    <property type="entry name" value="PorP/SprF_Bacteroidetes"/>
</dbReference>
<keyword evidence="1" id="KW-0732">Signal</keyword>
<dbReference type="OrthoDB" id="1114455at2"/>
<evidence type="ECO:0000256" key="1">
    <source>
        <dbReference type="SAM" id="SignalP"/>
    </source>
</evidence>